<protein>
    <recommendedName>
        <fullName evidence="2">UspA domain-containing protein</fullName>
    </recommendedName>
</protein>
<evidence type="ECO:0000256" key="1">
    <source>
        <dbReference type="SAM" id="MobiDB-lite"/>
    </source>
</evidence>
<dbReference type="PRINTS" id="PR01438">
    <property type="entry name" value="UNVRSLSTRESS"/>
</dbReference>
<name>A0ABQ8ETW1_9FUNG</name>
<proteinExistence type="predicted"/>
<accession>A0ABQ8ETW1</accession>
<dbReference type="InterPro" id="IPR006016">
    <property type="entry name" value="UspA"/>
</dbReference>
<dbReference type="Gene3D" id="3.40.50.620">
    <property type="entry name" value="HUPs"/>
    <property type="match status" value="1"/>
</dbReference>
<dbReference type="InterPro" id="IPR014729">
    <property type="entry name" value="Rossmann-like_a/b/a_fold"/>
</dbReference>
<evidence type="ECO:0000259" key="2">
    <source>
        <dbReference type="Pfam" id="PF00582"/>
    </source>
</evidence>
<dbReference type="PANTHER" id="PTHR31964">
    <property type="entry name" value="ADENINE NUCLEOTIDE ALPHA HYDROLASES-LIKE SUPERFAMILY PROTEIN"/>
    <property type="match status" value="1"/>
</dbReference>
<dbReference type="EMBL" id="JAFCIX010000573">
    <property type="protein sequence ID" value="KAH6586499.1"/>
    <property type="molecule type" value="Genomic_DNA"/>
</dbReference>
<sequence>MSDTTGVTTATTTATTTGATTATTTGAGTTTTTGVADTTTIGATPSPMTVHEEVHAELHHSSTRTVCIAIDGSKNSSYAVQWAIDNILRKETDQVVLLHVRSLVTMPALSYGAPFADFGDAMSKREDAAKRDSHELLINTAKIFKQHGLHVRAIALRGDAREELVYKIEDVRADMVVMGSRGLSAISRLFLGSVSEHLIHNIKCPVIVTRDSTI</sequence>
<gene>
    <name evidence="3" type="ORF">BASA50_000453</name>
</gene>
<feature type="region of interest" description="Disordered" evidence="1">
    <location>
        <begin position="19"/>
        <end position="39"/>
    </location>
</feature>
<dbReference type="Pfam" id="PF00582">
    <property type="entry name" value="Usp"/>
    <property type="match status" value="1"/>
</dbReference>
<dbReference type="InterPro" id="IPR006015">
    <property type="entry name" value="Universal_stress_UspA"/>
</dbReference>
<keyword evidence="4" id="KW-1185">Reference proteome</keyword>
<dbReference type="CDD" id="cd23659">
    <property type="entry name" value="USP_At3g01520-like"/>
    <property type="match status" value="1"/>
</dbReference>
<evidence type="ECO:0000313" key="3">
    <source>
        <dbReference type="EMBL" id="KAH6586499.1"/>
    </source>
</evidence>
<comment type="caution">
    <text evidence="3">The sequence shown here is derived from an EMBL/GenBank/DDBJ whole genome shotgun (WGS) entry which is preliminary data.</text>
</comment>
<dbReference type="PANTHER" id="PTHR31964:SF113">
    <property type="entry name" value="USPA DOMAIN-CONTAINING PROTEIN"/>
    <property type="match status" value="1"/>
</dbReference>
<evidence type="ECO:0000313" key="4">
    <source>
        <dbReference type="Proteomes" id="UP001648503"/>
    </source>
</evidence>
<dbReference type="SUPFAM" id="SSF52402">
    <property type="entry name" value="Adenine nucleotide alpha hydrolases-like"/>
    <property type="match status" value="1"/>
</dbReference>
<organism evidence="3 4">
    <name type="scientific">Batrachochytrium salamandrivorans</name>
    <dbReference type="NCBI Taxonomy" id="1357716"/>
    <lineage>
        <taxon>Eukaryota</taxon>
        <taxon>Fungi</taxon>
        <taxon>Fungi incertae sedis</taxon>
        <taxon>Chytridiomycota</taxon>
        <taxon>Chytridiomycota incertae sedis</taxon>
        <taxon>Chytridiomycetes</taxon>
        <taxon>Rhizophydiales</taxon>
        <taxon>Rhizophydiales incertae sedis</taxon>
        <taxon>Batrachochytrium</taxon>
    </lineage>
</organism>
<reference evidence="3 4" key="1">
    <citation type="submission" date="2021-02" db="EMBL/GenBank/DDBJ databases">
        <title>Variation within the Batrachochytrium salamandrivorans European outbreak.</title>
        <authorList>
            <person name="Kelly M."/>
            <person name="Pasmans F."/>
            <person name="Shea T.P."/>
            <person name="Munoz J.F."/>
            <person name="Carranza S."/>
            <person name="Cuomo C.A."/>
            <person name="Martel A."/>
        </authorList>
    </citation>
    <scope>NUCLEOTIDE SEQUENCE [LARGE SCALE GENOMIC DNA]</scope>
    <source>
        <strain evidence="3 4">AMFP18/2</strain>
    </source>
</reference>
<dbReference type="Proteomes" id="UP001648503">
    <property type="component" value="Unassembled WGS sequence"/>
</dbReference>
<feature type="domain" description="UspA" evidence="2">
    <location>
        <begin position="64"/>
        <end position="210"/>
    </location>
</feature>